<protein>
    <submittedName>
        <fullName evidence="1">Uncharacterized protein</fullName>
    </submittedName>
</protein>
<reference evidence="1" key="2">
    <citation type="journal article" date="2015" name="Data Brief">
        <title>Shoot transcriptome of the giant reed, Arundo donax.</title>
        <authorList>
            <person name="Barrero R.A."/>
            <person name="Guerrero F.D."/>
            <person name="Moolhuijzen P."/>
            <person name="Goolsby J.A."/>
            <person name="Tidwell J."/>
            <person name="Bellgard S.E."/>
            <person name="Bellgard M.I."/>
        </authorList>
    </citation>
    <scope>NUCLEOTIDE SEQUENCE</scope>
    <source>
        <tissue evidence="1">Shoot tissue taken approximately 20 cm above the soil surface</tissue>
    </source>
</reference>
<dbReference type="AlphaFoldDB" id="A0A0A9A4Z6"/>
<sequence>MKLERANHGGIGHRSDGLKIECGEGLKHSDVL</sequence>
<evidence type="ECO:0000313" key="1">
    <source>
        <dbReference type="EMBL" id="JAD45018.1"/>
    </source>
</evidence>
<reference evidence="1" key="1">
    <citation type="submission" date="2014-09" db="EMBL/GenBank/DDBJ databases">
        <authorList>
            <person name="Magalhaes I.L.F."/>
            <person name="Oliveira U."/>
            <person name="Santos F.R."/>
            <person name="Vidigal T.H.D.A."/>
            <person name="Brescovit A.D."/>
            <person name="Santos A.J."/>
        </authorList>
    </citation>
    <scope>NUCLEOTIDE SEQUENCE</scope>
    <source>
        <tissue evidence="1">Shoot tissue taken approximately 20 cm above the soil surface</tissue>
    </source>
</reference>
<accession>A0A0A9A4Z6</accession>
<dbReference type="EMBL" id="GBRH01252877">
    <property type="protein sequence ID" value="JAD45018.1"/>
    <property type="molecule type" value="Transcribed_RNA"/>
</dbReference>
<name>A0A0A9A4Z6_ARUDO</name>
<organism evidence="1">
    <name type="scientific">Arundo donax</name>
    <name type="common">Giant reed</name>
    <name type="synonym">Donax arundinaceus</name>
    <dbReference type="NCBI Taxonomy" id="35708"/>
    <lineage>
        <taxon>Eukaryota</taxon>
        <taxon>Viridiplantae</taxon>
        <taxon>Streptophyta</taxon>
        <taxon>Embryophyta</taxon>
        <taxon>Tracheophyta</taxon>
        <taxon>Spermatophyta</taxon>
        <taxon>Magnoliopsida</taxon>
        <taxon>Liliopsida</taxon>
        <taxon>Poales</taxon>
        <taxon>Poaceae</taxon>
        <taxon>PACMAD clade</taxon>
        <taxon>Arundinoideae</taxon>
        <taxon>Arundineae</taxon>
        <taxon>Arundo</taxon>
    </lineage>
</organism>
<proteinExistence type="predicted"/>